<feature type="transmembrane region" description="Helical" evidence="1">
    <location>
        <begin position="147"/>
        <end position="171"/>
    </location>
</feature>
<dbReference type="RefSeq" id="WP_009557419.1">
    <property type="nucleotide sequence ID" value="NZ_CALZ01000015.1"/>
</dbReference>
<reference evidence="3 4" key="1">
    <citation type="submission" date="2012-08" db="EMBL/GenBank/DDBJ databases">
        <title>Draft Genome Sequences of Lactobacillus equicursoris CIP 110162T, isolated from thoroughbred racehorse feces and Lactobacillus sp. CRBIP 24.137 isolated from urine of human.</title>
        <authorList>
            <person name="Cousin S."/>
            <person name="Loux V."/>
            <person name="Ma L."/>
            <person name="Creno S."/>
            <person name="Clermont D."/>
            <person name="Bizet C."/>
            <person name="Bouchier C."/>
        </authorList>
    </citation>
    <scope>NUCLEOTIDE SEQUENCE [LARGE SCALE GENOMIC DNA]</scope>
    <source>
        <strain evidence="3 4">66c</strain>
    </source>
</reference>
<evidence type="ECO:0000259" key="2">
    <source>
        <dbReference type="SMART" id="SM00387"/>
    </source>
</evidence>
<feature type="transmembrane region" description="Helical" evidence="1">
    <location>
        <begin position="84"/>
        <end position="102"/>
    </location>
</feature>
<dbReference type="PANTHER" id="PTHR40448">
    <property type="entry name" value="TWO-COMPONENT SENSOR HISTIDINE KINASE"/>
    <property type="match status" value="1"/>
</dbReference>
<keyword evidence="1" id="KW-0812">Transmembrane</keyword>
<keyword evidence="3" id="KW-0808">Transferase</keyword>
<proteinExistence type="predicted"/>
<dbReference type="Pfam" id="PF14501">
    <property type="entry name" value="HATPase_c_5"/>
    <property type="match status" value="1"/>
</dbReference>
<dbReference type="SUPFAM" id="SSF55874">
    <property type="entry name" value="ATPase domain of HSP90 chaperone/DNA topoisomerase II/histidine kinase"/>
    <property type="match status" value="1"/>
</dbReference>
<dbReference type="InterPro" id="IPR003594">
    <property type="entry name" value="HATPase_dom"/>
</dbReference>
<dbReference type="InterPro" id="IPR036890">
    <property type="entry name" value="HATPase_C_sf"/>
</dbReference>
<feature type="transmembrane region" description="Helical" evidence="1">
    <location>
        <begin position="6"/>
        <end position="25"/>
    </location>
</feature>
<dbReference type="SMART" id="SM00387">
    <property type="entry name" value="HATPase_c"/>
    <property type="match status" value="1"/>
</dbReference>
<dbReference type="AlphaFoldDB" id="K0NMJ4"/>
<protein>
    <submittedName>
        <fullName evidence="3">AbpK sensory transduction histidine kinase</fullName>
    </submittedName>
</protein>
<organism evidence="3 4">
    <name type="scientific">Lactobacillus equicursoris 66c</name>
    <dbReference type="NCBI Taxonomy" id="872326"/>
    <lineage>
        <taxon>Bacteria</taxon>
        <taxon>Bacillati</taxon>
        <taxon>Bacillota</taxon>
        <taxon>Bacilli</taxon>
        <taxon>Lactobacillales</taxon>
        <taxon>Lactobacillaceae</taxon>
        <taxon>Lactobacillus</taxon>
    </lineage>
</organism>
<dbReference type="EMBL" id="CALZ01000015">
    <property type="protein sequence ID" value="CCK82854.1"/>
    <property type="molecule type" value="Genomic_DNA"/>
</dbReference>
<dbReference type="OrthoDB" id="1652078at2"/>
<evidence type="ECO:0000313" key="3">
    <source>
        <dbReference type="EMBL" id="CCK82854.1"/>
    </source>
</evidence>
<name>K0NMJ4_9LACO</name>
<dbReference type="PANTHER" id="PTHR40448:SF1">
    <property type="entry name" value="TWO-COMPONENT SENSOR HISTIDINE KINASE"/>
    <property type="match status" value="1"/>
</dbReference>
<dbReference type="InterPro" id="IPR032834">
    <property type="entry name" value="NatK-like_C"/>
</dbReference>
<accession>K0NMJ4</accession>
<dbReference type="Proteomes" id="UP000009325">
    <property type="component" value="Unassembled WGS sequence"/>
</dbReference>
<evidence type="ECO:0000256" key="1">
    <source>
        <dbReference type="SAM" id="Phobius"/>
    </source>
</evidence>
<sequence length="451" mass="51676">MTPFLQILVMIFSAVVDIWLFCLLAQIRPSKLDWLLLLALEAVLSVDLSNFQTYSSLIYETALESLLFCGYFYLLKKAGPFRQLLGAGLLYGIISLIIQLSMKVLVSLLPLPNYFYFDAFMNLLLPLVVLALVIWQRQRITNLLTDANSSILVSLLAYLYFVCCAIGVYLLDDEKPTEVVLLFFFLLIFQAIFLAVIYREIVHIQRQLLDQQQQEALARQQEQLIKENEQLKEYAAYLDQNEDELRRFKHDYQNILLSLKVSAEKGGSQALIAELEKYTSNQFDQKALRKYPDVNHIKIPELKSIAIAKLAKLYNDQIDYSFGCESEISQIPQTNLLDLVRIIGIAFDNAIEASQQLKDRGGKGRVEAMYYQEGDDFEFMIRNRIDKSAADPDQLAQAGYTTKKDHAGLGLANVKELVRRHDEQMLLDYGPEDGWFNFSLTLLPENVEEEA</sequence>
<keyword evidence="1" id="KW-1133">Transmembrane helix</keyword>
<keyword evidence="1" id="KW-0472">Membrane</keyword>
<dbReference type="Gene3D" id="3.30.565.10">
    <property type="entry name" value="Histidine kinase-like ATPase, C-terminal domain"/>
    <property type="match status" value="1"/>
</dbReference>
<feature type="transmembrane region" description="Helical" evidence="1">
    <location>
        <begin position="177"/>
        <end position="198"/>
    </location>
</feature>
<dbReference type="GO" id="GO:0042802">
    <property type="term" value="F:identical protein binding"/>
    <property type="evidence" value="ECO:0007669"/>
    <property type="project" value="TreeGrafter"/>
</dbReference>
<gene>
    <name evidence="3" type="ORF">BN146_00950</name>
</gene>
<comment type="caution">
    <text evidence="3">The sequence shown here is derived from an EMBL/GenBank/DDBJ whole genome shotgun (WGS) entry which is preliminary data.</text>
</comment>
<dbReference type="GO" id="GO:0016301">
    <property type="term" value="F:kinase activity"/>
    <property type="evidence" value="ECO:0007669"/>
    <property type="project" value="UniProtKB-KW"/>
</dbReference>
<feature type="transmembrane region" description="Helical" evidence="1">
    <location>
        <begin position="57"/>
        <end position="75"/>
    </location>
</feature>
<keyword evidence="3" id="KW-0418">Kinase</keyword>
<feature type="domain" description="Histidine kinase/HSP90-like ATPase" evidence="2">
    <location>
        <begin position="334"/>
        <end position="446"/>
    </location>
</feature>
<feature type="transmembrane region" description="Helical" evidence="1">
    <location>
        <begin position="114"/>
        <end position="135"/>
    </location>
</feature>
<evidence type="ECO:0000313" key="4">
    <source>
        <dbReference type="Proteomes" id="UP000009325"/>
    </source>
</evidence>